<evidence type="ECO:0000313" key="2">
    <source>
        <dbReference type="EMBL" id="PPJ61008.1"/>
    </source>
</evidence>
<name>A0A2S6CMP0_9PEZI</name>
<sequence length="270" mass="31492">MEALRERLAEATDSVSQARLRRIIAQQERNARNRQAWDEDLDLPESPGEKRKRDDPKQRPREQIFADIERDLREEEVRQKCEAELRRCAEALCQSEAEKRRVEADRRAKLREKLRREHEQRERERRQREQRSNPTYPPVPRVRQPAVAIPLNTITDWRQHVALAFTNYSAMQVFPAPPAAPCGKPECHLTRELRTLEACKCNIQACIRRAGLVSKTQLKSERLKWHPDRFAACPEGKREQFAKMGREVFVVVDGMFQGEEGGRCAGFDGK</sequence>
<dbReference type="OrthoDB" id="3644689at2759"/>
<dbReference type="AlphaFoldDB" id="A0A2S6CMP0"/>
<comment type="caution">
    <text evidence="2">The sequence shown here is derived from an EMBL/GenBank/DDBJ whole genome shotgun (WGS) entry which is preliminary data.</text>
</comment>
<organism evidence="2 3">
    <name type="scientific">Cercospora berteroae</name>
    <dbReference type="NCBI Taxonomy" id="357750"/>
    <lineage>
        <taxon>Eukaryota</taxon>
        <taxon>Fungi</taxon>
        <taxon>Dikarya</taxon>
        <taxon>Ascomycota</taxon>
        <taxon>Pezizomycotina</taxon>
        <taxon>Dothideomycetes</taxon>
        <taxon>Dothideomycetidae</taxon>
        <taxon>Mycosphaerellales</taxon>
        <taxon>Mycosphaerellaceae</taxon>
        <taxon>Cercospora</taxon>
    </lineage>
</organism>
<evidence type="ECO:0000313" key="3">
    <source>
        <dbReference type="Proteomes" id="UP000237631"/>
    </source>
</evidence>
<dbReference type="EMBL" id="PNEN01000157">
    <property type="protein sequence ID" value="PPJ61008.1"/>
    <property type="molecule type" value="Genomic_DNA"/>
</dbReference>
<feature type="region of interest" description="Disordered" evidence="1">
    <location>
        <begin position="30"/>
        <end position="62"/>
    </location>
</feature>
<gene>
    <name evidence="2" type="ORF">CBER1_01975</name>
</gene>
<evidence type="ECO:0000256" key="1">
    <source>
        <dbReference type="SAM" id="MobiDB-lite"/>
    </source>
</evidence>
<proteinExistence type="predicted"/>
<feature type="region of interest" description="Disordered" evidence="1">
    <location>
        <begin position="112"/>
        <end position="143"/>
    </location>
</feature>
<protein>
    <submittedName>
        <fullName evidence="2">Uncharacterized protein</fullName>
    </submittedName>
</protein>
<accession>A0A2S6CMP0</accession>
<feature type="compositionally biased region" description="Basic and acidic residues" evidence="1">
    <location>
        <begin position="114"/>
        <end position="131"/>
    </location>
</feature>
<keyword evidence="3" id="KW-1185">Reference proteome</keyword>
<reference evidence="3" key="1">
    <citation type="journal article" date="2017" name="bioRxiv">
        <title>Conservation of a gene cluster reveals novel cercosporin biosynthetic mechanisms and extends production to the genus Colletotrichum.</title>
        <authorList>
            <person name="de Jonge R."/>
            <person name="Ebert M.K."/>
            <person name="Huitt-Roehl C.R."/>
            <person name="Pal P."/>
            <person name="Suttle J.C."/>
            <person name="Spanner R.E."/>
            <person name="Neubauer J.D."/>
            <person name="Jurick W.M.II."/>
            <person name="Stott K.A."/>
            <person name="Secor G.A."/>
            <person name="Thomma B.P.H.J."/>
            <person name="Van de Peer Y."/>
            <person name="Townsend C.A."/>
            <person name="Bolton M.D."/>
        </authorList>
    </citation>
    <scope>NUCLEOTIDE SEQUENCE [LARGE SCALE GENOMIC DNA]</scope>
    <source>
        <strain evidence="3">CBS538.71</strain>
    </source>
</reference>
<dbReference type="Proteomes" id="UP000237631">
    <property type="component" value="Unassembled WGS sequence"/>
</dbReference>
<feature type="compositionally biased region" description="Basic and acidic residues" evidence="1">
    <location>
        <begin position="47"/>
        <end position="62"/>
    </location>
</feature>